<sequence length="111" mass="11937">MKLLRRCFAPGTAVYLICRKPASLLGRLLVVLPDVGSVAWAVVVCWGCPGLAMKDLSSGRSAHASKAPVGHARAYRDILNDALAALSIIRRARRLRTLLVKLPTSGPYLST</sequence>
<reference evidence="1 2" key="1">
    <citation type="submission" date="2017-11" db="EMBL/GenBank/DDBJ databases">
        <title>De-novo sequencing of pomegranate (Punica granatum L.) genome.</title>
        <authorList>
            <person name="Akparov Z."/>
            <person name="Amiraslanov A."/>
            <person name="Hajiyeva S."/>
            <person name="Abbasov M."/>
            <person name="Kaur K."/>
            <person name="Hamwieh A."/>
            <person name="Solovyev V."/>
            <person name="Salamov A."/>
            <person name="Braich B."/>
            <person name="Kosarev P."/>
            <person name="Mahmoud A."/>
            <person name="Hajiyev E."/>
            <person name="Babayeva S."/>
            <person name="Izzatullayeva V."/>
            <person name="Mammadov A."/>
            <person name="Mammadov A."/>
            <person name="Sharifova S."/>
            <person name="Ojaghi J."/>
            <person name="Eynullazada K."/>
            <person name="Bayramov B."/>
            <person name="Abdulazimova A."/>
            <person name="Shahmuradov I."/>
        </authorList>
    </citation>
    <scope>NUCLEOTIDE SEQUENCE [LARGE SCALE GENOMIC DNA]</scope>
    <source>
        <strain evidence="2">cv. AG2017</strain>
        <tissue evidence="1">Leaf</tissue>
    </source>
</reference>
<dbReference type="AlphaFoldDB" id="A0A2I0KWQ1"/>
<evidence type="ECO:0000313" key="2">
    <source>
        <dbReference type="Proteomes" id="UP000233551"/>
    </source>
</evidence>
<proteinExistence type="predicted"/>
<gene>
    <name evidence="1" type="ORF">CRG98_006845</name>
</gene>
<accession>A0A2I0KWQ1</accession>
<protein>
    <submittedName>
        <fullName evidence="1">Uncharacterized protein</fullName>
    </submittedName>
</protein>
<keyword evidence="2" id="KW-1185">Reference proteome</keyword>
<organism evidence="1 2">
    <name type="scientific">Punica granatum</name>
    <name type="common">Pomegranate</name>
    <dbReference type="NCBI Taxonomy" id="22663"/>
    <lineage>
        <taxon>Eukaryota</taxon>
        <taxon>Viridiplantae</taxon>
        <taxon>Streptophyta</taxon>
        <taxon>Embryophyta</taxon>
        <taxon>Tracheophyta</taxon>
        <taxon>Spermatophyta</taxon>
        <taxon>Magnoliopsida</taxon>
        <taxon>eudicotyledons</taxon>
        <taxon>Gunneridae</taxon>
        <taxon>Pentapetalae</taxon>
        <taxon>rosids</taxon>
        <taxon>malvids</taxon>
        <taxon>Myrtales</taxon>
        <taxon>Lythraceae</taxon>
        <taxon>Punica</taxon>
    </lineage>
</organism>
<comment type="caution">
    <text evidence="1">The sequence shown here is derived from an EMBL/GenBank/DDBJ whole genome shotgun (WGS) entry which is preliminary data.</text>
</comment>
<evidence type="ECO:0000313" key="1">
    <source>
        <dbReference type="EMBL" id="PKI72760.1"/>
    </source>
</evidence>
<dbReference type="Proteomes" id="UP000233551">
    <property type="component" value="Unassembled WGS sequence"/>
</dbReference>
<name>A0A2I0KWQ1_PUNGR</name>
<dbReference type="EMBL" id="PGOL01000311">
    <property type="protein sequence ID" value="PKI72760.1"/>
    <property type="molecule type" value="Genomic_DNA"/>
</dbReference>